<dbReference type="SUPFAM" id="SSF53697">
    <property type="entry name" value="SIS domain"/>
    <property type="match status" value="1"/>
</dbReference>
<feature type="domain" description="HTH rpiR-type" evidence="4">
    <location>
        <begin position="1"/>
        <end position="76"/>
    </location>
</feature>
<dbReference type="Pfam" id="PF01418">
    <property type="entry name" value="HTH_6"/>
    <property type="match status" value="1"/>
</dbReference>
<dbReference type="Gene3D" id="3.40.50.10490">
    <property type="entry name" value="Glucose-6-phosphate isomerase like protein, domain 1"/>
    <property type="match status" value="1"/>
</dbReference>
<keyword evidence="1" id="KW-0805">Transcription regulation</keyword>
<dbReference type="PROSITE" id="PS51071">
    <property type="entry name" value="HTH_RPIR"/>
    <property type="match status" value="1"/>
</dbReference>
<name>A0ABW4NLI3_9LACT</name>
<dbReference type="PANTHER" id="PTHR30514:SF21">
    <property type="entry name" value="RPIR-FAMILY TRANSCRIPTIONAL REGULATOR"/>
    <property type="match status" value="1"/>
</dbReference>
<gene>
    <name evidence="6" type="ORF">ACFSBK_02075</name>
</gene>
<accession>A0ABW4NLI3</accession>
<comment type="caution">
    <text evidence="6">The sequence shown here is derived from an EMBL/GenBank/DDBJ whole genome shotgun (WGS) entry which is preliminary data.</text>
</comment>
<keyword evidence="7" id="KW-1185">Reference proteome</keyword>
<dbReference type="Pfam" id="PF01380">
    <property type="entry name" value="SIS"/>
    <property type="match status" value="1"/>
</dbReference>
<dbReference type="InterPro" id="IPR009057">
    <property type="entry name" value="Homeodomain-like_sf"/>
</dbReference>
<proteinExistence type="predicted"/>
<sequence>MIDVSKLIQGKNLTELDIKILKYILENIDDVLQMGVREIAKENYTSPSTVIRLAQKLGYTGFIDLYYQLLPMVKKAAVDLNDYTDGLFSINQQDLLKDQTLQDVELFISNVLSLPQKHIFIYATGFSAIAGEYLYKKLLVLGRKATIATGTDSIGVFENNLQDIGALVVISKSGETQQVIEKLTIANESNIFTVSFTKETKNRVAELSDLNFKIMDNNKLDDRNMLPTVFFPRLLMLFEYLMKEYLQLLNSDKNKIEL</sequence>
<evidence type="ECO:0000259" key="5">
    <source>
        <dbReference type="PROSITE" id="PS51464"/>
    </source>
</evidence>
<dbReference type="PANTHER" id="PTHR30514">
    <property type="entry name" value="GLUCOKINASE"/>
    <property type="match status" value="1"/>
</dbReference>
<dbReference type="RefSeq" id="WP_082664197.1">
    <property type="nucleotide sequence ID" value="NZ_JBHSQC010000015.1"/>
</dbReference>
<dbReference type="InterPro" id="IPR047640">
    <property type="entry name" value="RpiR-like"/>
</dbReference>
<dbReference type="SUPFAM" id="SSF46689">
    <property type="entry name" value="Homeodomain-like"/>
    <property type="match status" value="1"/>
</dbReference>
<feature type="domain" description="SIS" evidence="5">
    <location>
        <begin position="108"/>
        <end position="254"/>
    </location>
</feature>
<dbReference type="EMBL" id="JBHUFF010000008">
    <property type="protein sequence ID" value="MFD1798646.1"/>
    <property type="molecule type" value="Genomic_DNA"/>
</dbReference>
<dbReference type="InterPro" id="IPR035472">
    <property type="entry name" value="RpiR-like_SIS"/>
</dbReference>
<keyword evidence="2" id="KW-0238">DNA-binding</keyword>
<reference evidence="7" key="1">
    <citation type="journal article" date="2019" name="Int. J. Syst. Evol. Microbiol.">
        <title>The Global Catalogue of Microorganisms (GCM) 10K type strain sequencing project: providing services to taxonomists for standard genome sequencing and annotation.</title>
        <authorList>
            <consortium name="The Broad Institute Genomics Platform"/>
            <consortium name="The Broad Institute Genome Sequencing Center for Infectious Disease"/>
            <person name="Wu L."/>
            <person name="Ma J."/>
        </authorList>
    </citation>
    <scope>NUCLEOTIDE SEQUENCE [LARGE SCALE GENOMIC DNA]</scope>
    <source>
        <strain evidence="7">KCTC 42143</strain>
    </source>
</reference>
<dbReference type="Proteomes" id="UP001597285">
    <property type="component" value="Unassembled WGS sequence"/>
</dbReference>
<dbReference type="InterPro" id="IPR000281">
    <property type="entry name" value="HTH_RpiR"/>
</dbReference>
<organism evidence="6 7">
    <name type="scientific">Carnobacterium antarcticum</name>
    <dbReference type="NCBI Taxonomy" id="2126436"/>
    <lineage>
        <taxon>Bacteria</taxon>
        <taxon>Bacillati</taxon>
        <taxon>Bacillota</taxon>
        <taxon>Bacilli</taxon>
        <taxon>Lactobacillales</taxon>
        <taxon>Carnobacteriaceae</taxon>
        <taxon>Carnobacterium</taxon>
    </lineage>
</organism>
<evidence type="ECO:0000313" key="6">
    <source>
        <dbReference type="EMBL" id="MFD1798646.1"/>
    </source>
</evidence>
<dbReference type="CDD" id="cd05013">
    <property type="entry name" value="SIS_RpiR"/>
    <property type="match status" value="1"/>
</dbReference>
<dbReference type="InterPro" id="IPR036388">
    <property type="entry name" value="WH-like_DNA-bd_sf"/>
</dbReference>
<evidence type="ECO:0000259" key="4">
    <source>
        <dbReference type="PROSITE" id="PS51071"/>
    </source>
</evidence>
<evidence type="ECO:0000313" key="7">
    <source>
        <dbReference type="Proteomes" id="UP001597285"/>
    </source>
</evidence>
<evidence type="ECO:0000256" key="2">
    <source>
        <dbReference type="ARBA" id="ARBA00023125"/>
    </source>
</evidence>
<keyword evidence="3" id="KW-0804">Transcription</keyword>
<dbReference type="Gene3D" id="1.10.10.10">
    <property type="entry name" value="Winged helix-like DNA-binding domain superfamily/Winged helix DNA-binding domain"/>
    <property type="match status" value="1"/>
</dbReference>
<protein>
    <submittedName>
        <fullName evidence="6">MurR/RpiR family transcriptional regulator</fullName>
    </submittedName>
</protein>
<evidence type="ECO:0000256" key="1">
    <source>
        <dbReference type="ARBA" id="ARBA00023015"/>
    </source>
</evidence>
<dbReference type="PROSITE" id="PS51464">
    <property type="entry name" value="SIS"/>
    <property type="match status" value="1"/>
</dbReference>
<dbReference type="InterPro" id="IPR001347">
    <property type="entry name" value="SIS_dom"/>
</dbReference>
<dbReference type="InterPro" id="IPR046348">
    <property type="entry name" value="SIS_dom_sf"/>
</dbReference>
<evidence type="ECO:0000256" key="3">
    <source>
        <dbReference type="ARBA" id="ARBA00023163"/>
    </source>
</evidence>